<organism evidence="1">
    <name type="scientific">Flavobacterium columnare</name>
    <dbReference type="NCBI Taxonomy" id="996"/>
    <lineage>
        <taxon>Bacteria</taxon>
        <taxon>Pseudomonadati</taxon>
        <taxon>Bacteroidota</taxon>
        <taxon>Flavobacteriia</taxon>
        <taxon>Flavobacteriales</taxon>
        <taxon>Flavobacteriaceae</taxon>
        <taxon>Flavobacterium</taxon>
    </lineage>
</organism>
<sequence>MKKFLIFVFKIVVLIFLSAFLLDVLYTSVYLNSINRDKIFNVVNSKKKEYDLVIVGSSRANNHFITKIFVDKGIKTYNYGMSGSTLQETLLLLKIMIENQFKIKNVLIEVDLNLSTEGFSEGTRAKFMPFIKKTKVISEFYENKIDSYNWLCYLPFYRYIKYEAKIGLREFFLNLIEKKSAYLLNGGFTPLIGKGTELAYDLRLRKAKTNVYYEEIKKICIQNKINCIAITTPICANTKGMNYFKKIKEIYPEIIRYDKFIDEDVFFSSCGHMNEEGARVLTERVIQDFFKK</sequence>
<name>A0AA94F075_9FLAO</name>
<evidence type="ECO:0008006" key="2">
    <source>
        <dbReference type="Google" id="ProtNLM"/>
    </source>
</evidence>
<gene>
    <name evidence="1" type="ORF">EJB19_08820</name>
</gene>
<dbReference type="AlphaFoldDB" id="A0AA94F075"/>
<protein>
    <recommendedName>
        <fullName evidence="2">SGNH/GDSL hydrolase family protein</fullName>
    </recommendedName>
</protein>
<evidence type="ECO:0000313" key="1">
    <source>
        <dbReference type="EMBL" id="RVU88260.1"/>
    </source>
</evidence>
<reference evidence="1" key="1">
    <citation type="submission" date="2018-12" db="EMBL/GenBank/DDBJ databases">
        <title>Draft genome sequence of Flaovobacterium columnare BGFS27 isolated from channel catfish in Alabama.</title>
        <authorList>
            <person name="Cai W."/>
            <person name="Arias C."/>
        </authorList>
    </citation>
    <scope>NUCLEOTIDE SEQUENCE [LARGE SCALE GENOMIC DNA]</scope>
    <source>
        <strain evidence="1">BGFS27</strain>
    </source>
</reference>
<dbReference type="EMBL" id="RWGX01000004">
    <property type="protein sequence ID" value="RVU88260.1"/>
    <property type="molecule type" value="Genomic_DNA"/>
</dbReference>
<comment type="caution">
    <text evidence="1">The sequence shown here is derived from an EMBL/GenBank/DDBJ whole genome shotgun (WGS) entry which is preliminary data.</text>
</comment>
<accession>A0AA94F075</accession>
<dbReference type="RefSeq" id="WP_063743780.1">
    <property type="nucleotide sequence ID" value="NZ_RWGX02000012.1"/>
</dbReference>
<dbReference type="SUPFAM" id="SSF52266">
    <property type="entry name" value="SGNH hydrolase"/>
    <property type="match status" value="1"/>
</dbReference>
<proteinExistence type="predicted"/>